<dbReference type="Pfam" id="PF07690">
    <property type="entry name" value="MFS_1"/>
    <property type="match status" value="1"/>
</dbReference>
<dbReference type="PROSITE" id="PS50850">
    <property type="entry name" value="MFS"/>
    <property type="match status" value="1"/>
</dbReference>
<keyword evidence="3 6" id="KW-1133">Transmembrane helix</keyword>
<feature type="compositionally biased region" description="Basic and acidic residues" evidence="5">
    <location>
        <begin position="587"/>
        <end position="599"/>
    </location>
</feature>
<comment type="subcellular location">
    <subcellularLocation>
        <location evidence="1">Membrane</location>
        <topology evidence="1">Multi-pass membrane protein</topology>
    </subcellularLocation>
</comment>
<keyword evidence="2 6" id="KW-0812">Transmembrane</keyword>
<evidence type="ECO:0000313" key="9">
    <source>
        <dbReference type="Proteomes" id="UP001186944"/>
    </source>
</evidence>
<feature type="transmembrane region" description="Helical" evidence="6">
    <location>
        <begin position="254"/>
        <end position="274"/>
    </location>
</feature>
<evidence type="ECO:0000256" key="3">
    <source>
        <dbReference type="ARBA" id="ARBA00022989"/>
    </source>
</evidence>
<reference evidence="8" key="1">
    <citation type="submission" date="2019-08" db="EMBL/GenBank/DDBJ databases">
        <title>The improved chromosome-level genome for the pearl oyster Pinctada fucata martensii using PacBio sequencing and Hi-C.</title>
        <authorList>
            <person name="Zheng Z."/>
        </authorList>
    </citation>
    <scope>NUCLEOTIDE SEQUENCE</scope>
    <source>
        <strain evidence="8">ZZ-2019</strain>
        <tissue evidence="8">Adductor muscle</tissue>
    </source>
</reference>
<evidence type="ECO:0000256" key="4">
    <source>
        <dbReference type="ARBA" id="ARBA00023136"/>
    </source>
</evidence>
<evidence type="ECO:0000313" key="8">
    <source>
        <dbReference type="EMBL" id="KAK3094984.1"/>
    </source>
</evidence>
<dbReference type="InterPro" id="IPR011701">
    <property type="entry name" value="MFS"/>
</dbReference>
<evidence type="ECO:0000256" key="1">
    <source>
        <dbReference type="ARBA" id="ARBA00004141"/>
    </source>
</evidence>
<evidence type="ECO:0000256" key="5">
    <source>
        <dbReference type="SAM" id="MobiDB-lite"/>
    </source>
</evidence>
<keyword evidence="4 6" id="KW-0472">Membrane</keyword>
<dbReference type="InterPro" id="IPR020846">
    <property type="entry name" value="MFS_dom"/>
</dbReference>
<feature type="transmembrane region" description="Helical" evidence="6">
    <location>
        <begin position="26"/>
        <end position="47"/>
    </location>
</feature>
<feature type="domain" description="Major facilitator superfamily (MFS) profile" evidence="7">
    <location>
        <begin position="70"/>
        <end position="558"/>
    </location>
</feature>
<dbReference type="AlphaFoldDB" id="A0AA88XZR8"/>
<feature type="transmembrane region" description="Helical" evidence="6">
    <location>
        <begin position="135"/>
        <end position="156"/>
    </location>
</feature>
<evidence type="ECO:0000256" key="2">
    <source>
        <dbReference type="ARBA" id="ARBA00022692"/>
    </source>
</evidence>
<dbReference type="SUPFAM" id="SSF103473">
    <property type="entry name" value="MFS general substrate transporter"/>
    <property type="match status" value="1"/>
</dbReference>
<sequence>MESVVDVDKIWKALGVWKPYQIFQLAYIYVGTIPVAYPVLSWVFVGIPSLGYTPPYRCKTLNQNLSVYDIGIHGNLSDFHVEYDKCDLTIRPSNLTPDEYRNMGPKKFDCLDGYYFDHNEGETVTMEWNLVCGNAGLGGLSTTMVLLGMCLGATIFTTLADRYGRKTVAVYTHLALLGFQLALAFMPNLPSFAAVRLVLGALQQGLSLSTYVLIIEMFPMEWRGYLAFVECIVWAFCVFTLVAFAWFLRMFTWRYLQIALALVSFHALFGYWILDESLRWLIANQRTEEAIKIIRKAARWNGRDPMEALKILDNKNDEKSELSKNTIDETPDDHLSCSQTLSQEISINKMDEDNESSKKTLRPPRYSFFDILKNKILLRNSIILCYTWVVNGGTYYGLFLTSGSLKVGSRFMNFFINTLVEIPGSILFYLVIDRLGRKYTSIIFHGAAAISLITSVALLKVSEGDDTAAIASVIFSYLGKLAIGSSFMTIFMYTPELFPTNLRNACSGIGSAAGRLGGVVSSYSGVLMQYAIWAPGVLFGSSCLIATFLQFFLPETAGYILPQTIEEMEIWAKEQSYFRPYKKKKGFDKEKGNQEKPDAELTNLTQ</sequence>
<feature type="transmembrane region" description="Helical" evidence="6">
    <location>
        <begin position="442"/>
        <end position="462"/>
    </location>
</feature>
<dbReference type="Proteomes" id="UP001186944">
    <property type="component" value="Unassembled WGS sequence"/>
</dbReference>
<dbReference type="PANTHER" id="PTHR24064">
    <property type="entry name" value="SOLUTE CARRIER FAMILY 22 MEMBER"/>
    <property type="match status" value="1"/>
</dbReference>
<feature type="transmembrane region" description="Helical" evidence="6">
    <location>
        <begin position="376"/>
        <end position="399"/>
    </location>
</feature>
<evidence type="ECO:0000259" key="7">
    <source>
        <dbReference type="PROSITE" id="PS50850"/>
    </source>
</evidence>
<dbReference type="GO" id="GO:0022857">
    <property type="term" value="F:transmembrane transporter activity"/>
    <property type="evidence" value="ECO:0007669"/>
    <property type="project" value="InterPro"/>
</dbReference>
<keyword evidence="9" id="KW-1185">Reference proteome</keyword>
<dbReference type="GO" id="GO:0016020">
    <property type="term" value="C:membrane"/>
    <property type="evidence" value="ECO:0007669"/>
    <property type="project" value="UniProtKB-SubCell"/>
</dbReference>
<feature type="transmembrane region" description="Helical" evidence="6">
    <location>
        <begin position="530"/>
        <end position="553"/>
    </location>
</feature>
<dbReference type="InterPro" id="IPR036259">
    <property type="entry name" value="MFS_trans_sf"/>
</dbReference>
<name>A0AA88XZR8_PINIB</name>
<feature type="transmembrane region" description="Helical" evidence="6">
    <location>
        <begin position="468"/>
        <end position="493"/>
    </location>
</feature>
<dbReference type="Gene3D" id="1.20.1250.20">
    <property type="entry name" value="MFS general substrate transporter like domains"/>
    <property type="match status" value="1"/>
</dbReference>
<accession>A0AA88XZR8</accession>
<evidence type="ECO:0000256" key="6">
    <source>
        <dbReference type="SAM" id="Phobius"/>
    </source>
</evidence>
<feature type="transmembrane region" description="Helical" evidence="6">
    <location>
        <begin position="411"/>
        <end position="430"/>
    </location>
</feature>
<organism evidence="8 9">
    <name type="scientific">Pinctada imbricata</name>
    <name type="common">Atlantic pearl-oyster</name>
    <name type="synonym">Pinctada martensii</name>
    <dbReference type="NCBI Taxonomy" id="66713"/>
    <lineage>
        <taxon>Eukaryota</taxon>
        <taxon>Metazoa</taxon>
        <taxon>Spiralia</taxon>
        <taxon>Lophotrochozoa</taxon>
        <taxon>Mollusca</taxon>
        <taxon>Bivalvia</taxon>
        <taxon>Autobranchia</taxon>
        <taxon>Pteriomorphia</taxon>
        <taxon>Pterioida</taxon>
        <taxon>Pterioidea</taxon>
        <taxon>Pteriidae</taxon>
        <taxon>Pinctada</taxon>
    </lineage>
</organism>
<feature type="transmembrane region" description="Helical" evidence="6">
    <location>
        <begin position="168"/>
        <end position="187"/>
    </location>
</feature>
<comment type="caution">
    <text evidence="8">The sequence shown here is derived from an EMBL/GenBank/DDBJ whole genome shotgun (WGS) entry which is preliminary data.</text>
</comment>
<proteinExistence type="predicted"/>
<gene>
    <name evidence="8" type="ORF">FSP39_008740</name>
</gene>
<dbReference type="EMBL" id="VSWD01000008">
    <property type="protein sequence ID" value="KAK3094984.1"/>
    <property type="molecule type" value="Genomic_DNA"/>
</dbReference>
<feature type="region of interest" description="Disordered" evidence="5">
    <location>
        <begin position="586"/>
        <end position="606"/>
    </location>
</feature>
<feature type="transmembrane region" description="Helical" evidence="6">
    <location>
        <begin position="226"/>
        <end position="248"/>
    </location>
</feature>
<protein>
    <recommendedName>
        <fullName evidence="7">Major facilitator superfamily (MFS) profile domain-containing protein</fullName>
    </recommendedName>
</protein>